<dbReference type="RefSeq" id="WP_353568939.1">
    <property type="nucleotide sequence ID" value="NZ_BAABRI010000038.1"/>
</dbReference>
<evidence type="ECO:0000313" key="3">
    <source>
        <dbReference type="Proteomes" id="UP001476282"/>
    </source>
</evidence>
<sequence>MKASLLVLVAVLTALGLNSCRPFFRTEIGVPGAGYTRDEAYNRGYADGSADRLAGRSHNPHINEDSTTLPSAHRKNYIWGYTEGYRSPSGAVLSTK</sequence>
<evidence type="ECO:0000256" key="1">
    <source>
        <dbReference type="SAM" id="SignalP"/>
    </source>
</evidence>
<protein>
    <recommendedName>
        <fullName evidence="4">Membrane lipoprotein</fullName>
    </recommendedName>
</protein>
<gene>
    <name evidence="2" type="ORF">Hsar01_04077</name>
</gene>
<dbReference type="Proteomes" id="UP001476282">
    <property type="component" value="Unassembled WGS sequence"/>
</dbReference>
<evidence type="ECO:0000313" key="2">
    <source>
        <dbReference type="EMBL" id="GAA5484827.1"/>
    </source>
</evidence>
<comment type="caution">
    <text evidence="2">The sequence shown here is derived from an EMBL/GenBank/DDBJ whole genome shotgun (WGS) entry which is preliminary data.</text>
</comment>
<evidence type="ECO:0008006" key="4">
    <source>
        <dbReference type="Google" id="ProtNLM"/>
    </source>
</evidence>
<proteinExistence type="predicted"/>
<name>A0ABP9UTS0_9BACT</name>
<feature type="signal peptide" evidence="1">
    <location>
        <begin position="1"/>
        <end position="19"/>
    </location>
</feature>
<accession>A0ABP9UTS0</accession>
<keyword evidence="1" id="KW-0732">Signal</keyword>
<organism evidence="2 3">
    <name type="scientific">Haloferula sargassicola</name>
    <dbReference type="NCBI Taxonomy" id="490096"/>
    <lineage>
        <taxon>Bacteria</taxon>
        <taxon>Pseudomonadati</taxon>
        <taxon>Verrucomicrobiota</taxon>
        <taxon>Verrucomicrobiia</taxon>
        <taxon>Verrucomicrobiales</taxon>
        <taxon>Verrucomicrobiaceae</taxon>
        <taxon>Haloferula</taxon>
    </lineage>
</organism>
<feature type="chain" id="PRO_5046535451" description="Membrane lipoprotein" evidence="1">
    <location>
        <begin position="20"/>
        <end position="96"/>
    </location>
</feature>
<reference evidence="2 3" key="1">
    <citation type="submission" date="2024-02" db="EMBL/GenBank/DDBJ databases">
        <title>Haloferula sargassicola NBRC 104335.</title>
        <authorList>
            <person name="Ichikawa N."/>
            <person name="Katano-Makiyama Y."/>
            <person name="Hidaka K."/>
        </authorList>
    </citation>
    <scope>NUCLEOTIDE SEQUENCE [LARGE SCALE GENOMIC DNA]</scope>
    <source>
        <strain evidence="2 3">NBRC 104335</strain>
    </source>
</reference>
<keyword evidence="3" id="KW-1185">Reference proteome</keyword>
<dbReference type="EMBL" id="BAABRI010000038">
    <property type="protein sequence ID" value="GAA5484827.1"/>
    <property type="molecule type" value="Genomic_DNA"/>
</dbReference>